<protein>
    <submittedName>
        <fullName evidence="1">Uncharacterized protein</fullName>
    </submittedName>
</protein>
<reference evidence="1" key="1">
    <citation type="submission" date="2022-04" db="EMBL/GenBank/DDBJ databases">
        <title>Flavobacterium pygoscelis sp. nov. isolated from Chinstrap chick (Pygoscelis antarcticus).</title>
        <authorList>
            <person name="Irgang R."/>
            <person name="Poblete-Morales M."/>
            <person name="Avendano-Herrera R."/>
        </authorList>
    </citation>
    <scope>NUCLEOTIDE SEQUENCE</scope>
    <source>
        <strain evidence="1">I-SCBP12n</strain>
    </source>
</reference>
<accession>A0A9X1XU71</accession>
<sequence length="124" mass="14451">MQHVLILSTKRINIPSSDFIPLVSSLIDENEMEIDYFGIEIDNPADYLDEQMKLKISTTSFITIHFECDKIDYSRYSDEAILKFIIDVLHCDEEKEIKADDKDIEIIIDMSLKFCNDLLQINGR</sequence>
<dbReference type="EMBL" id="JALNUB010000009">
    <property type="protein sequence ID" value="MCK8142968.1"/>
    <property type="molecule type" value="Genomic_DNA"/>
</dbReference>
<proteinExistence type="predicted"/>
<dbReference type="Proteomes" id="UP001139260">
    <property type="component" value="Unassembled WGS sequence"/>
</dbReference>
<dbReference type="RefSeq" id="WP_248429053.1">
    <property type="nucleotide sequence ID" value="NZ_JALNUB010000009.1"/>
</dbReference>
<evidence type="ECO:0000313" key="2">
    <source>
        <dbReference type="Proteomes" id="UP001139260"/>
    </source>
</evidence>
<name>A0A9X1XU71_9FLAO</name>
<gene>
    <name evidence="1" type="ORF">MW871_13795</name>
</gene>
<organism evidence="1 2">
    <name type="scientific">Flavobacterium pygoscelis</name>
    <dbReference type="NCBI Taxonomy" id="2893176"/>
    <lineage>
        <taxon>Bacteria</taxon>
        <taxon>Pseudomonadati</taxon>
        <taxon>Bacteroidota</taxon>
        <taxon>Flavobacteriia</taxon>
        <taxon>Flavobacteriales</taxon>
        <taxon>Flavobacteriaceae</taxon>
        <taxon>Flavobacterium</taxon>
    </lineage>
</organism>
<evidence type="ECO:0000313" key="1">
    <source>
        <dbReference type="EMBL" id="MCK8142968.1"/>
    </source>
</evidence>
<keyword evidence="2" id="KW-1185">Reference proteome</keyword>
<dbReference type="AlphaFoldDB" id="A0A9X1XU71"/>
<comment type="caution">
    <text evidence="1">The sequence shown here is derived from an EMBL/GenBank/DDBJ whole genome shotgun (WGS) entry which is preliminary data.</text>
</comment>